<evidence type="ECO:0000256" key="1">
    <source>
        <dbReference type="ARBA" id="ARBA00004953"/>
    </source>
</evidence>
<dbReference type="UniPathway" id="UPA00148"/>
<dbReference type="GO" id="GO:0009236">
    <property type="term" value="P:cobalamin biosynthetic process"/>
    <property type="evidence" value="ECO:0007669"/>
    <property type="project" value="UniProtKB-UniPathway"/>
</dbReference>
<accession>A0A0F8ZVA7</accession>
<proteinExistence type="predicted"/>
<evidence type="ECO:0008006" key="6">
    <source>
        <dbReference type="Google" id="ProtNLM"/>
    </source>
</evidence>
<organism evidence="5">
    <name type="scientific">marine sediment metagenome</name>
    <dbReference type="NCBI Taxonomy" id="412755"/>
    <lineage>
        <taxon>unclassified sequences</taxon>
        <taxon>metagenomes</taxon>
        <taxon>ecological metagenomes</taxon>
    </lineage>
</organism>
<gene>
    <name evidence="5" type="ORF">LCGC14_2989960</name>
</gene>
<comment type="caution">
    <text evidence="5">The sequence shown here is derived from an EMBL/GenBank/DDBJ whole genome shotgun (WGS) entry which is preliminary data.</text>
</comment>
<keyword evidence="2" id="KW-0169">Cobalamin biosynthesis</keyword>
<sequence>MILLLGGTTEAAPIAETLTKAGFEILLSMATSIPPPGGLSPGMRLRIGELDAQGISDLIHDQEIRAVVDATHPYASAISAIAWTVCRRTGTPYVAFDRPSAVADGSDIHWADDHAHAAAMACSFGLPVLLTIGVRNLAPYVAEARLHGVKLIARVLDRPFSIEACSRAGLELEKIVCANGPFSVTENALLIARHHIGVLVTKDSGDAGGVGPGDGVSDRGNCPGLGQGDQLSRRRDLAGAADLPDRAGLAVLSQGRPGRVRLRCHQRARRLREQHLH</sequence>
<feature type="non-terminal residue" evidence="5">
    <location>
        <position position="277"/>
    </location>
</feature>
<keyword evidence="3" id="KW-0560">Oxidoreductase</keyword>
<protein>
    <recommendedName>
        <fullName evidence="6">Precorrin-6x reductase</fullName>
    </recommendedName>
</protein>
<dbReference type="EMBL" id="LAZR01061293">
    <property type="protein sequence ID" value="KKK63866.1"/>
    <property type="molecule type" value="Genomic_DNA"/>
</dbReference>
<evidence type="ECO:0000256" key="3">
    <source>
        <dbReference type="ARBA" id="ARBA00023002"/>
    </source>
</evidence>
<dbReference type="Pfam" id="PF02571">
    <property type="entry name" value="CbiJ"/>
    <property type="match status" value="1"/>
</dbReference>
<dbReference type="PROSITE" id="PS51014">
    <property type="entry name" value="COBK_CBIJ"/>
    <property type="match status" value="1"/>
</dbReference>
<dbReference type="AlphaFoldDB" id="A0A0F8ZVA7"/>
<dbReference type="NCBIfam" id="TIGR00715">
    <property type="entry name" value="precor6x_red"/>
    <property type="match status" value="1"/>
</dbReference>
<dbReference type="PANTHER" id="PTHR36925:SF1">
    <property type="entry name" value="COBALT-PRECORRIN-6A REDUCTASE"/>
    <property type="match status" value="1"/>
</dbReference>
<dbReference type="InterPro" id="IPR003723">
    <property type="entry name" value="Precorrin-6x_reduct"/>
</dbReference>
<dbReference type="GO" id="GO:0016994">
    <property type="term" value="F:precorrin-6A reductase activity"/>
    <property type="evidence" value="ECO:0007669"/>
    <property type="project" value="InterPro"/>
</dbReference>
<name>A0A0F8ZVA7_9ZZZZ</name>
<feature type="region of interest" description="Disordered" evidence="4">
    <location>
        <begin position="208"/>
        <end position="230"/>
    </location>
</feature>
<evidence type="ECO:0000256" key="4">
    <source>
        <dbReference type="SAM" id="MobiDB-lite"/>
    </source>
</evidence>
<evidence type="ECO:0000313" key="5">
    <source>
        <dbReference type="EMBL" id="KKK63866.1"/>
    </source>
</evidence>
<comment type="pathway">
    <text evidence="1">Cofactor biosynthesis; adenosylcobalamin biosynthesis.</text>
</comment>
<evidence type="ECO:0000256" key="2">
    <source>
        <dbReference type="ARBA" id="ARBA00022573"/>
    </source>
</evidence>
<dbReference type="PANTHER" id="PTHR36925">
    <property type="entry name" value="COBALT-PRECORRIN-6A REDUCTASE"/>
    <property type="match status" value="1"/>
</dbReference>
<reference evidence="5" key="1">
    <citation type="journal article" date="2015" name="Nature">
        <title>Complex archaea that bridge the gap between prokaryotes and eukaryotes.</title>
        <authorList>
            <person name="Spang A."/>
            <person name="Saw J.H."/>
            <person name="Jorgensen S.L."/>
            <person name="Zaremba-Niedzwiedzka K."/>
            <person name="Martijn J."/>
            <person name="Lind A.E."/>
            <person name="van Eijk R."/>
            <person name="Schleper C."/>
            <person name="Guy L."/>
            <person name="Ettema T.J."/>
        </authorList>
    </citation>
    <scope>NUCLEOTIDE SEQUENCE</scope>
</reference>